<evidence type="ECO:0000313" key="7">
    <source>
        <dbReference type="EMBL" id="CAH2224885.1"/>
    </source>
</evidence>
<feature type="region of interest" description="Disordered" evidence="5">
    <location>
        <begin position="21"/>
        <end position="40"/>
    </location>
</feature>
<dbReference type="PRINTS" id="PR01276">
    <property type="entry name" value="TYPE2KERATIN"/>
</dbReference>
<dbReference type="PANTHER" id="PTHR45616">
    <property type="entry name" value="GATA-TYPE DOMAIN-CONTAINING PROTEIN"/>
    <property type="match status" value="1"/>
</dbReference>
<protein>
    <submittedName>
        <fullName evidence="7">Keratin, type II cytoskeletal 80-like</fullName>
    </submittedName>
</protein>
<dbReference type="GO" id="GO:0031424">
    <property type="term" value="P:keratinization"/>
    <property type="evidence" value="ECO:0007669"/>
    <property type="project" value="TreeGrafter"/>
</dbReference>
<sequence length="421" mass="48943">MASYSQSSDYDESLWQSDNFKGRKSPLTSTPTSRRYTKEEVSYTNGSYSEILEETFTSKVKITTESSSALHLEDAENKLSNTLSSYVDKIRYLEKQREILDERWTMLQDVKDSQIDLEPIYLSYISRLLGQVNRVAQKNHQTQTNLLDMMDSISDDKDRYEDEVCLRTDVEYSFVALKKDVDTCSLDRTELEYKLKELKGMIELMRNIYEQELKSVMEETGDLSVVLNMDSRCYLNLEDIVKEVKERYENIAARSREEAQALSKRKLEHNSLRAGRCEAELESSRSHITQLNGKIQRIRSEILTTQTQCVHLEREVSESKAKSDITLKDAKMKLEEINDALQKAKQDMARQLREYQELMNVKLALDIEIATYRKLLEGEESRLQGPPPVVNVQLEKGFQKSNYQTPSGRYRFRKSSNSKKL</sequence>
<keyword evidence="8" id="KW-1185">Reference proteome</keyword>
<accession>A0AAD1VPX8</accession>
<dbReference type="FunFam" id="1.20.5.170:FF:000004">
    <property type="entry name" value="Keratin, type II cytoskeletal 5"/>
    <property type="match status" value="1"/>
</dbReference>
<keyword evidence="2 4" id="KW-0175">Coiled coil</keyword>
<dbReference type="EMBL" id="OW240912">
    <property type="protein sequence ID" value="CAH2224885.1"/>
    <property type="molecule type" value="Genomic_DNA"/>
</dbReference>
<dbReference type="Proteomes" id="UP001295444">
    <property type="component" value="Chromosome 01"/>
</dbReference>
<dbReference type="GO" id="GO:0030280">
    <property type="term" value="F:structural constituent of skin epidermis"/>
    <property type="evidence" value="ECO:0007669"/>
    <property type="project" value="TreeGrafter"/>
</dbReference>
<dbReference type="Gene3D" id="1.20.5.170">
    <property type="match status" value="1"/>
</dbReference>
<evidence type="ECO:0000259" key="6">
    <source>
        <dbReference type="PROSITE" id="PS51842"/>
    </source>
</evidence>
<organism evidence="7 8">
    <name type="scientific">Pelobates cultripes</name>
    <name type="common">Western spadefoot toad</name>
    <dbReference type="NCBI Taxonomy" id="61616"/>
    <lineage>
        <taxon>Eukaryota</taxon>
        <taxon>Metazoa</taxon>
        <taxon>Chordata</taxon>
        <taxon>Craniata</taxon>
        <taxon>Vertebrata</taxon>
        <taxon>Euteleostomi</taxon>
        <taxon>Amphibia</taxon>
        <taxon>Batrachia</taxon>
        <taxon>Anura</taxon>
        <taxon>Pelobatoidea</taxon>
        <taxon>Pelobatidae</taxon>
        <taxon>Pelobates</taxon>
    </lineage>
</organism>
<dbReference type="AlphaFoldDB" id="A0AAD1VPX8"/>
<feature type="coiled-coil region" evidence="4">
    <location>
        <begin position="234"/>
        <end position="265"/>
    </location>
</feature>
<proteinExistence type="inferred from homology"/>
<dbReference type="InterPro" id="IPR039008">
    <property type="entry name" value="IF_rod_dom"/>
</dbReference>
<dbReference type="GO" id="GO:0045109">
    <property type="term" value="P:intermediate filament organization"/>
    <property type="evidence" value="ECO:0007669"/>
    <property type="project" value="TreeGrafter"/>
</dbReference>
<evidence type="ECO:0000256" key="1">
    <source>
        <dbReference type="ARBA" id="ARBA00022754"/>
    </source>
</evidence>
<dbReference type="InterPro" id="IPR003054">
    <property type="entry name" value="Keratin_II"/>
</dbReference>
<feature type="domain" description="IF rod" evidence="6">
    <location>
        <begin position="1"/>
        <end position="383"/>
    </location>
</feature>
<comment type="similarity">
    <text evidence="3">Belongs to the intermediate filament family.</text>
</comment>
<dbReference type="Pfam" id="PF00038">
    <property type="entry name" value="Filament"/>
    <property type="match status" value="1"/>
</dbReference>
<dbReference type="PROSITE" id="PS51842">
    <property type="entry name" value="IF_ROD_2"/>
    <property type="match status" value="1"/>
</dbReference>
<dbReference type="InterPro" id="IPR018039">
    <property type="entry name" value="IF_conserved"/>
</dbReference>
<dbReference type="PROSITE" id="PS00226">
    <property type="entry name" value="IF_ROD_1"/>
    <property type="match status" value="1"/>
</dbReference>
<evidence type="ECO:0000256" key="3">
    <source>
        <dbReference type="RuleBase" id="RU000685"/>
    </source>
</evidence>
<keyword evidence="1 3" id="KW-0403">Intermediate filament</keyword>
<dbReference type="Gene3D" id="1.20.5.1160">
    <property type="entry name" value="Vasodilator-stimulated phosphoprotein"/>
    <property type="match status" value="1"/>
</dbReference>
<name>A0AAD1VPX8_PELCU</name>
<feature type="compositionally biased region" description="Basic residues" evidence="5">
    <location>
        <begin position="410"/>
        <end position="421"/>
    </location>
</feature>
<dbReference type="SUPFAM" id="SSF64593">
    <property type="entry name" value="Intermediate filament protein, coiled coil region"/>
    <property type="match status" value="1"/>
</dbReference>
<dbReference type="GO" id="GO:0045095">
    <property type="term" value="C:keratin filament"/>
    <property type="evidence" value="ECO:0007669"/>
    <property type="project" value="InterPro"/>
</dbReference>
<evidence type="ECO:0000256" key="4">
    <source>
        <dbReference type="SAM" id="Coils"/>
    </source>
</evidence>
<dbReference type="FunFam" id="1.20.5.1160:FF:000001">
    <property type="entry name" value="Keratin type II"/>
    <property type="match status" value="1"/>
</dbReference>
<evidence type="ECO:0000256" key="5">
    <source>
        <dbReference type="SAM" id="MobiDB-lite"/>
    </source>
</evidence>
<reference evidence="7" key="1">
    <citation type="submission" date="2022-03" db="EMBL/GenBank/DDBJ databases">
        <authorList>
            <person name="Alioto T."/>
            <person name="Alioto T."/>
            <person name="Gomez Garrido J."/>
        </authorList>
    </citation>
    <scope>NUCLEOTIDE SEQUENCE</scope>
</reference>
<evidence type="ECO:0000313" key="8">
    <source>
        <dbReference type="Proteomes" id="UP001295444"/>
    </source>
</evidence>
<gene>
    <name evidence="7" type="ORF">PECUL_23A027357</name>
</gene>
<dbReference type="GO" id="GO:0005615">
    <property type="term" value="C:extracellular space"/>
    <property type="evidence" value="ECO:0007669"/>
    <property type="project" value="TreeGrafter"/>
</dbReference>
<evidence type="ECO:0000256" key="2">
    <source>
        <dbReference type="ARBA" id="ARBA00023054"/>
    </source>
</evidence>
<dbReference type="SMART" id="SM01391">
    <property type="entry name" value="Filament"/>
    <property type="match status" value="1"/>
</dbReference>
<feature type="region of interest" description="Disordered" evidence="5">
    <location>
        <begin position="396"/>
        <end position="421"/>
    </location>
</feature>
<dbReference type="PANTHER" id="PTHR45616:SF61">
    <property type="entry name" value="KERATIN 80"/>
    <property type="match status" value="1"/>
</dbReference>
<feature type="coiled-coil region" evidence="4">
    <location>
        <begin position="327"/>
        <end position="361"/>
    </location>
</feature>
<dbReference type="Gene3D" id="1.20.5.500">
    <property type="entry name" value="Single helix bin"/>
    <property type="match status" value="1"/>
</dbReference>